<organism evidence="1 4">
    <name type="scientific">Rhizophagus irregularis</name>
    <dbReference type="NCBI Taxonomy" id="588596"/>
    <lineage>
        <taxon>Eukaryota</taxon>
        <taxon>Fungi</taxon>
        <taxon>Fungi incertae sedis</taxon>
        <taxon>Mucoromycota</taxon>
        <taxon>Glomeromycotina</taxon>
        <taxon>Glomeromycetes</taxon>
        <taxon>Glomerales</taxon>
        <taxon>Glomeraceae</taxon>
        <taxon>Rhizophagus</taxon>
    </lineage>
</organism>
<name>A0A2I1F9A5_9GLOM</name>
<dbReference type="EMBL" id="LLXJ01001809">
    <property type="protein sequence ID" value="PKC00665.1"/>
    <property type="molecule type" value="Genomic_DNA"/>
</dbReference>
<dbReference type="VEuPathDB" id="FungiDB:RhiirFUN_009146"/>
<reference evidence="2 3" key="1">
    <citation type="submission" date="2016-04" db="EMBL/GenBank/DDBJ databases">
        <title>Genome analyses suggest a sexual origin of heterokaryosis in a supposedly ancient asexual fungus.</title>
        <authorList>
            <person name="Ropars J."/>
            <person name="Sedzielewska K."/>
            <person name="Noel J."/>
            <person name="Charron P."/>
            <person name="Farinelli L."/>
            <person name="Marton T."/>
            <person name="Kruger M."/>
            <person name="Pelin A."/>
            <person name="Brachmann A."/>
            <person name="Corradi N."/>
        </authorList>
    </citation>
    <scope>NUCLEOTIDE SEQUENCE [LARGE SCALE GENOMIC DNA]</scope>
    <source>
        <strain evidence="2 3">A5</strain>
    </source>
</reference>
<dbReference type="Proteomes" id="UP000684084">
    <property type="component" value="Unassembled WGS sequence"/>
</dbReference>
<proteinExistence type="predicted"/>
<sequence length="93" mass="11159">MYSAQLYDKIQWITSYILQTYNVPETYKNKSSLKRMENSEKKSRIYDSQNALKESNLPNRQQQKDILEFEKERNKILKERLSLKKKLLELGGN</sequence>
<dbReference type="EMBL" id="CAGKOT010000038">
    <property type="protein sequence ID" value="CAB5377982.1"/>
    <property type="molecule type" value="Genomic_DNA"/>
</dbReference>
<dbReference type="AlphaFoldDB" id="A0A2I1F9A5"/>
<evidence type="ECO:0000313" key="2">
    <source>
        <dbReference type="EMBL" id="PKC00665.1"/>
    </source>
</evidence>
<dbReference type="Proteomes" id="UP000232722">
    <property type="component" value="Unassembled WGS sequence"/>
</dbReference>
<accession>A0A2I1F9A5</accession>
<comment type="caution">
    <text evidence="1">The sequence shown here is derived from an EMBL/GenBank/DDBJ whole genome shotgun (WGS) entry which is preliminary data.</text>
</comment>
<reference evidence="1" key="3">
    <citation type="submission" date="2020-05" db="EMBL/GenBank/DDBJ databases">
        <authorList>
            <person name="Rincon C."/>
            <person name="Sanders R I."/>
            <person name="Robbins C."/>
            <person name="Chaturvedi A."/>
        </authorList>
    </citation>
    <scope>NUCLEOTIDE SEQUENCE</scope>
    <source>
        <strain evidence="1">CHB12</strain>
    </source>
</reference>
<evidence type="ECO:0000313" key="3">
    <source>
        <dbReference type="Proteomes" id="UP000232722"/>
    </source>
</evidence>
<dbReference type="SMR" id="A0A2I1F9A5"/>
<evidence type="ECO:0000313" key="1">
    <source>
        <dbReference type="EMBL" id="CAB5377982.1"/>
    </source>
</evidence>
<evidence type="ECO:0000313" key="4">
    <source>
        <dbReference type="Proteomes" id="UP000684084"/>
    </source>
</evidence>
<gene>
    <name evidence="1" type="ORF">CHRIB12_LOCUS15992</name>
    <name evidence="2" type="ORF">RhiirA5_427858</name>
</gene>
<dbReference type="OrthoDB" id="2392213at2759"/>
<reference evidence="2 3" key="2">
    <citation type="submission" date="2017-09" db="EMBL/GenBank/DDBJ databases">
        <title>Extensive intraspecific genome diversity in a model arbuscular mycorrhizal fungus.</title>
        <authorList>
            <person name="Chen E.C."/>
            <person name="Morin E."/>
            <person name="Beaudet D."/>
            <person name="Noel J."/>
            <person name="Ndikumana S."/>
            <person name="Charron P."/>
            <person name="St-Onge C."/>
            <person name="Giorgi J."/>
            <person name="Grigoriev I.V."/>
            <person name="Roux C."/>
            <person name="Martin F.M."/>
            <person name="Corradi N."/>
        </authorList>
    </citation>
    <scope>NUCLEOTIDE SEQUENCE [LARGE SCALE GENOMIC DNA]</scope>
    <source>
        <strain evidence="2 3">A5</strain>
    </source>
</reference>
<protein>
    <submittedName>
        <fullName evidence="1">Uncharacterized protein</fullName>
    </submittedName>
</protein>